<accession>A0A5A7NMF0</accession>
<evidence type="ECO:0000313" key="4">
    <source>
        <dbReference type="Proteomes" id="UP000325307"/>
    </source>
</evidence>
<dbReference type="AlphaFoldDB" id="A0A5A7NMF0"/>
<keyword evidence="2" id="KW-0812">Transmembrane</keyword>
<keyword evidence="2" id="KW-1133">Transmembrane helix</keyword>
<protein>
    <submittedName>
        <fullName evidence="3">Membrane protein</fullName>
    </submittedName>
</protein>
<proteinExistence type="predicted"/>
<keyword evidence="2" id="KW-0472">Membrane</keyword>
<dbReference type="Proteomes" id="UP000325307">
    <property type="component" value="Unassembled WGS sequence"/>
</dbReference>
<name>A0A5A7NMF0_9MICC</name>
<dbReference type="RefSeq" id="WP_149955722.1">
    <property type="nucleotide sequence ID" value="NZ_BKDJ01000002.1"/>
</dbReference>
<reference evidence="3 4" key="1">
    <citation type="submission" date="2019-09" db="EMBL/GenBank/DDBJ databases">
        <title>Arthrobacter zafarii sp. nov., a moderately thermotolerant and halotolerant actinobacterium isolated from Cholistan desert soil of Pakistan.</title>
        <authorList>
            <person name="Amin A."/>
            <person name="Ahmed I."/>
            <person name="Khalid N."/>
            <person name="Schumann P."/>
            <person name="Busse H.J."/>
            <person name="Khan I.U."/>
            <person name="Li S."/>
            <person name="Li W.J."/>
        </authorList>
    </citation>
    <scope>NUCLEOTIDE SEQUENCE [LARGE SCALE GENOMIC DNA]</scope>
    <source>
        <strain evidence="3 4">NCCP-1664</strain>
    </source>
</reference>
<dbReference type="Pfam" id="PF11241">
    <property type="entry name" value="DUF3043"/>
    <property type="match status" value="1"/>
</dbReference>
<gene>
    <name evidence="3" type="ORF">NCCP1664_06300</name>
</gene>
<dbReference type="OrthoDB" id="5194448at2"/>
<keyword evidence="4" id="KW-1185">Reference proteome</keyword>
<dbReference type="InterPro" id="IPR021403">
    <property type="entry name" value="DUF3043"/>
</dbReference>
<evidence type="ECO:0000256" key="1">
    <source>
        <dbReference type="SAM" id="MobiDB-lite"/>
    </source>
</evidence>
<sequence>MFGRKKDEAAAQPAAAEELTETPTQGKGAPTPKRSAQVASRKRPLVHTDRKAARNAARAERLAAQERLRIANETGDDRYMMARDKGPQKRFARNFVDARFMAGEFLMFAIFAFLIFSLVMPSSAEIQVGITFALWGVLGITVLDAFIMTRQLKKRLAAKFGQVERGVLWYAAMRGLQFRKLRVPKPLVKRGQDVG</sequence>
<feature type="region of interest" description="Disordered" evidence="1">
    <location>
        <begin position="1"/>
        <end position="51"/>
    </location>
</feature>
<evidence type="ECO:0000256" key="2">
    <source>
        <dbReference type="SAM" id="Phobius"/>
    </source>
</evidence>
<comment type="caution">
    <text evidence="3">The sequence shown here is derived from an EMBL/GenBank/DDBJ whole genome shotgun (WGS) entry which is preliminary data.</text>
</comment>
<organism evidence="3 4">
    <name type="scientific">Zafaria cholistanensis</name>
    <dbReference type="NCBI Taxonomy" id="1682741"/>
    <lineage>
        <taxon>Bacteria</taxon>
        <taxon>Bacillati</taxon>
        <taxon>Actinomycetota</taxon>
        <taxon>Actinomycetes</taxon>
        <taxon>Micrococcales</taxon>
        <taxon>Micrococcaceae</taxon>
        <taxon>Zafaria</taxon>
    </lineage>
</organism>
<evidence type="ECO:0000313" key="3">
    <source>
        <dbReference type="EMBL" id="GER22133.1"/>
    </source>
</evidence>
<feature type="compositionally biased region" description="Low complexity" evidence="1">
    <location>
        <begin position="10"/>
        <end position="25"/>
    </location>
</feature>
<dbReference type="EMBL" id="BKDJ01000002">
    <property type="protein sequence ID" value="GER22133.1"/>
    <property type="molecule type" value="Genomic_DNA"/>
</dbReference>
<feature type="transmembrane region" description="Helical" evidence="2">
    <location>
        <begin position="100"/>
        <end position="120"/>
    </location>
</feature>
<feature type="transmembrane region" description="Helical" evidence="2">
    <location>
        <begin position="126"/>
        <end position="147"/>
    </location>
</feature>